<dbReference type="SUPFAM" id="SSF50104">
    <property type="entry name" value="Translation proteins SH3-like domain"/>
    <property type="match status" value="1"/>
</dbReference>
<proteinExistence type="inferred from homology"/>
<dbReference type="HAMAP" id="MF_01326_B">
    <property type="entry name" value="Ribosomal_uL24_B"/>
    <property type="match status" value="1"/>
</dbReference>
<evidence type="ECO:0000256" key="5">
    <source>
        <dbReference type="HAMAP-Rule" id="MF_01326"/>
    </source>
</evidence>
<sequence length="105" mass="11208">MNKSKILKGDVVKVISGSHKGKTGPVKKLSKDKSKVYVEGVNGVKHVKPSETDQEGGIKEVAVPVNISNVALIDPKSKGNTTRVGYKITDGKKVRIAKRSGAEIK</sequence>
<dbReference type="SMART" id="SM00739">
    <property type="entry name" value="KOW"/>
    <property type="match status" value="1"/>
</dbReference>
<dbReference type="GO" id="GO:1990904">
    <property type="term" value="C:ribonucleoprotein complex"/>
    <property type="evidence" value="ECO:0007669"/>
    <property type="project" value="UniProtKB-KW"/>
</dbReference>
<evidence type="ECO:0000256" key="1">
    <source>
        <dbReference type="ARBA" id="ARBA00010618"/>
    </source>
</evidence>
<protein>
    <recommendedName>
        <fullName evidence="4 5">Large ribosomal subunit protein uL24</fullName>
    </recommendedName>
</protein>
<keyword evidence="9" id="KW-1185">Reference proteome</keyword>
<dbReference type="GO" id="GO:0006412">
    <property type="term" value="P:translation"/>
    <property type="evidence" value="ECO:0007669"/>
    <property type="project" value="UniProtKB-UniRule"/>
</dbReference>
<dbReference type="AlphaFoldDB" id="A0A0K1P7I9"/>
<keyword evidence="5" id="KW-0699">rRNA-binding</keyword>
<dbReference type="CDD" id="cd06089">
    <property type="entry name" value="KOW_RPL26"/>
    <property type="match status" value="1"/>
</dbReference>
<keyword evidence="5" id="KW-0694">RNA-binding</keyword>
<dbReference type="PANTHER" id="PTHR12903">
    <property type="entry name" value="MITOCHONDRIAL RIBOSOMAL PROTEIN L24"/>
    <property type="match status" value="1"/>
</dbReference>
<dbReference type="Gene3D" id="2.30.30.30">
    <property type="match status" value="1"/>
</dbReference>
<dbReference type="OrthoDB" id="9807419at2"/>
<dbReference type="InterPro" id="IPR014722">
    <property type="entry name" value="Rib_uL2_dom2"/>
</dbReference>
<organism evidence="8 9">
    <name type="scientific">Spiroplasma turonicum</name>
    <dbReference type="NCBI Taxonomy" id="216946"/>
    <lineage>
        <taxon>Bacteria</taxon>
        <taxon>Bacillati</taxon>
        <taxon>Mycoplasmatota</taxon>
        <taxon>Mollicutes</taxon>
        <taxon>Entomoplasmatales</taxon>
        <taxon>Spiroplasmataceae</taxon>
        <taxon>Spiroplasma</taxon>
    </lineage>
</organism>
<dbReference type="InterPro" id="IPR057264">
    <property type="entry name" value="Ribosomal_uL24_C"/>
</dbReference>
<accession>A0A0K1P7I9</accession>
<dbReference type="InterPro" id="IPR005824">
    <property type="entry name" value="KOW"/>
</dbReference>
<dbReference type="InterPro" id="IPR005825">
    <property type="entry name" value="Ribosomal_uL24_CS"/>
</dbReference>
<evidence type="ECO:0000259" key="7">
    <source>
        <dbReference type="SMART" id="SM00739"/>
    </source>
</evidence>
<feature type="domain" description="KOW" evidence="7">
    <location>
        <begin position="5"/>
        <end position="32"/>
    </location>
</feature>
<evidence type="ECO:0000256" key="6">
    <source>
        <dbReference type="RuleBase" id="RU003477"/>
    </source>
</evidence>
<dbReference type="STRING" id="216946.STURO_v1c10080"/>
<reference evidence="8 9" key="1">
    <citation type="journal article" date="2015" name="Genome Announc.">
        <title>Complete Genome Sequence of Spiroplasma turonicum Strain Tab4cT, a Parasite of a Horse Fly, Haematopota sp. (Diptera: Tabanidae).</title>
        <authorList>
            <person name="Davis R.E."/>
            <person name="Shao J."/>
            <person name="Zhao Y."/>
            <person name="Gasparich G.E."/>
            <person name="Gaynor B.J."/>
            <person name="Donofrio N."/>
        </authorList>
    </citation>
    <scope>NUCLEOTIDE SEQUENCE [LARGE SCALE GENOMIC DNA]</scope>
    <source>
        <strain evidence="8 9">Tab4c</strain>
    </source>
</reference>
<dbReference type="NCBIfam" id="TIGR01079">
    <property type="entry name" value="rplX_bact"/>
    <property type="match status" value="1"/>
</dbReference>
<dbReference type="KEGG" id="stur:STURON_001012"/>
<dbReference type="Proteomes" id="UP000067243">
    <property type="component" value="Chromosome"/>
</dbReference>
<comment type="function">
    <text evidence="5">One of two assembly initiator proteins, it binds directly to the 5'-end of the 23S rRNA, where it nucleates assembly of the 50S subunit.</text>
</comment>
<name>A0A0K1P7I9_9MOLU</name>
<evidence type="ECO:0000256" key="2">
    <source>
        <dbReference type="ARBA" id="ARBA00022980"/>
    </source>
</evidence>
<dbReference type="Pfam" id="PF00467">
    <property type="entry name" value="KOW"/>
    <property type="match status" value="1"/>
</dbReference>
<keyword evidence="2 5" id="KW-0689">Ribosomal protein</keyword>
<dbReference type="RefSeq" id="WP_075048816.1">
    <property type="nucleotide sequence ID" value="NZ_CP012328.1"/>
</dbReference>
<dbReference type="InterPro" id="IPR008991">
    <property type="entry name" value="Translation_prot_SH3-like_sf"/>
</dbReference>
<comment type="function">
    <text evidence="5">One of the proteins that surrounds the polypeptide exit tunnel on the outside of the subunit.</text>
</comment>
<dbReference type="GO" id="GO:0019843">
    <property type="term" value="F:rRNA binding"/>
    <property type="evidence" value="ECO:0007669"/>
    <property type="project" value="UniProtKB-UniRule"/>
</dbReference>
<evidence type="ECO:0000256" key="3">
    <source>
        <dbReference type="ARBA" id="ARBA00023274"/>
    </source>
</evidence>
<dbReference type="GO" id="GO:0003735">
    <property type="term" value="F:structural constituent of ribosome"/>
    <property type="evidence" value="ECO:0007669"/>
    <property type="project" value="InterPro"/>
</dbReference>
<evidence type="ECO:0000256" key="4">
    <source>
        <dbReference type="ARBA" id="ARBA00035206"/>
    </source>
</evidence>
<dbReference type="PROSITE" id="PS01108">
    <property type="entry name" value="RIBOSOMAL_L24"/>
    <property type="match status" value="1"/>
</dbReference>
<dbReference type="EMBL" id="CP012328">
    <property type="protein sequence ID" value="AKU80258.1"/>
    <property type="molecule type" value="Genomic_DNA"/>
</dbReference>
<dbReference type="GO" id="GO:0005840">
    <property type="term" value="C:ribosome"/>
    <property type="evidence" value="ECO:0007669"/>
    <property type="project" value="UniProtKB-KW"/>
</dbReference>
<evidence type="ECO:0000313" key="9">
    <source>
        <dbReference type="Proteomes" id="UP000067243"/>
    </source>
</evidence>
<comment type="similarity">
    <text evidence="1 5 6">Belongs to the universal ribosomal protein uL24 family.</text>
</comment>
<gene>
    <name evidence="5 8" type="primary">rplX</name>
    <name evidence="8" type="ORF">STURON_001012</name>
</gene>
<evidence type="ECO:0000313" key="8">
    <source>
        <dbReference type="EMBL" id="AKU80258.1"/>
    </source>
</evidence>
<dbReference type="PATRIC" id="fig|216946.3.peg.1048"/>
<keyword evidence="3 5" id="KW-0687">Ribonucleoprotein</keyword>
<dbReference type="InterPro" id="IPR041988">
    <property type="entry name" value="Ribosomal_uL24_KOW"/>
</dbReference>
<dbReference type="InterPro" id="IPR003256">
    <property type="entry name" value="Ribosomal_uL24"/>
</dbReference>
<comment type="subunit">
    <text evidence="5">Part of the 50S ribosomal subunit.</text>
</comment>
<dbReference type="Pfam" id="PF17136">
    <property type="entry name" value="ribosomal_L24"/>
    <property type="match status" value="1"/>
</dbReference>